<evidence type="ECO:0000256" key="1">
    <source>
        <dbReference type="SAM" id="Phobius"/>
    </source>
</evidence>
<feature type="transmembrane region" description="Helical" evidence="1">
    <location>
        <begin position="42"/>
        <end position="62"/>
    </location>
</feature>
<dbReference type="KEGG" id="psl:Psta_0936"/>
<dbReference type="AlphaFoldDB" id="D2R7C5"/>
<gene>
    <name evidence="2" type="ordered locus">Psta_0936</name>
</gene>
<dbReference type="HOGENOM" id="CLU_2846011_0_0_0"/>
<protein>
    <submittedName>
        <fullName evidence="2">Uncharacterized protein</fullName>
    </submittedName>
</protein>
<dbReference type="Proteomes" id="UP000001887">
    <property type="component" value="Chromosome"/>
</dbReference>
<keyword evidence="1" id="KW-0472">Membrane</keyword>
<evidence type="ECO:0000313" key="2">
    <source>
        <dbReference type="EMBL" id="ADB15621.1"/>
    </source>
</evidence>
<keyword evidence="1" id="KW-0812">Transmembrane</keyword>
<reference evidence="2 3" key="1">
    <citation type="journal article" date="2009" name="Stand. Genomic Sci.">
        <title>Complete genome sequence of Pirellula staleyi type strain (ATCC 27377).</title>
        <authorList>
            <person name="Clum A."/>
            <person name="Tindall B.J."/>
            <person name="Sikorski J."/>
            <person name="Ivanova N."/>
            <person name="Mavrommatis K."/>
            <person name="Lucas S."/>
            <person name="Glavina del Rio T."/>
            <person name="Nolan M."/>
            <person name="Chen F."/>
            <person name="Tice H."/>
            <person name="Pitluck S."/>
            <person name="Cheng J.F."/>
            <person name="Chertkov O."/>
            <person name="Brettin T."/>
            <person name="Han C."/>
            <person name="Detter J.C."/>
            <person name="Kuske C."/>
            <person name="Bruce D."/>
            <person name="Goodwin L."/>
            <person name="Ovchinikova G."/>
            <person name="Pati A."/>
            <person name="Mikhailova N."/>
            <person name="Chen A."/>
            <person name="Palaniappan K."/>
            <person name="Land M."/>
            <person name="Hauser L."/>
            <person name="Chang Y.J."/>
            <person name="Jeffries C.D."/>
            <person name="Chain P."/>
            <person name="Rohde M."/>
            <person name="Goker M."/>
            <person name="Bristow J."/>
            <person name="Eisen J.A."/>
            <person name="Markowitz V."/>
            <person name="Hugenholtz P."/>
            <person name="Kyrpides N.C."/>
            <person name="Klenk H.P."/>
            <person name="Lapidus A."/>
        </authorList>
    </citation>
    <scope>NUCLEOTIDE SEQUENCE [LARGE SCALE GENOMIC DNA]</scope>
    <source>
        <strain evidence="3">ATCC 27377 / DSM 6068 / ICPB 4128</strain>
    </source>
</reference>
<keyword evidence="3" id="KW-1185">Reference proteome</keyword>
<organism evidence="2 3">
    <name type="scientific">Pirellula staleyi (strain ATCC 27377 / DSM 6068 / ICPB 4128)</name>
    <name type="common">Pirella staleyi</name>
    <dbReference type="NCBI Taxonomy" id="530564"/>
    <lineage>
        <taxon>Bacteria</taxon>
        <taxon>Pseudomonadati</taxon>
        <taxon>Planctomycetota</taxon>
        <taxon>Planctomycetia</taxon>
        <taxon>Pirellulales</taxon>
        <taxon>Pirellulaceae</taxon>
        <taxon>Pirellula</taxon>
    </lineage>
</organism>
<sequence length="65" mass="7164">MSKIYTWKIVLAGLLGIAIGLDWTIGNFKANHQYFMAPVGKWQGPVVLLLGLVALTIGVRILRAR</sequence>
<evidence type="ECO:0000313" key="3">
    <source>
        <dbReference type="Proteomes" id="UP000001887"/>
    </source>
</evidence>
<proteinExistence type="predicted"/>
<name>D2R7C5_PIRSD</name>
<keyword evidence="1" id="KW-1133">Transmembrane helix</keyword>
<accession>D2R7C5</accession>
<dbReference type="EMBL" id="CP001848">
    <property type="protein sequence ID" value="ADB15621.1"/>
    <property type="molecule type" value="Genomic_DNA"/>
</dbReference>